<protein>
    <recommendedName>
        <fullName evidence="5">USP domain-containing protein</fullName>
    </recommendedName>
</protein>
<evidence type="ECO:0000256" key="1">
    <source>
        <dbReference type="SAM" id="MobiDB-lite"/>
    </source>
</evidence>
<name>A0A6G0T1Q1_APHGL</name>
<dbReference type="Proteomes" id="UP000475862">
    <property type="component" value="Unassembled WGS sequence"/>
</dbReference>
<evidence type="ECO:0000313" key="3">
    <source>
        <dbReference type="EMBL" id="KAE9524432.1"/>
    </source>
</evidence>
<evidence type="ECO:0008006" key="5">
    <source>
        <dbReference type="Google" id="ProtNLM"/>
    </source>
</evidence>
<gene>
    <name evidence="3" type="ORF">AGLY_015153</name>
</gene>
<keyword evidence="4" id="KW-1185">Reference proteome</keyword>
<reference evidence="3 4" key="1">
    <citation type="submission" date="2019-08" db="EMBL/GenBank/DDBJ databases">
        <title>The genome of the soybean aphid Biotype 1, its phylome, world population structure and adaptation to the North American continent.</title>
        <authorList>
            <person name="Giordano R."/>
            <person name="Donthu R.K."/>
            <person name="Hernandez A.G."/>
            <person name="Wright C.L."/>
            <person name="Zimin A.V."/>
        </authorList>
    </citation>
    <scope>NUCLEOTIDE SEQUENCE [LARGE SCALE GENOMIC DNA]</scope>
    <source>
        <tissue evidence="3">Whole aphids</tissue>
    </source>
</reference>
<keyword evidence="2" id="KW-1133">Transmembrane helix</keyword>
<dbReference type="AlphaFoldDB" id="A0A6G0T1Q1"/>
<evidence type="ECO:0000256" key="2">
    <source>
        <dbReference type="SAM" id="Phobius"/>
    </source>
</evidence>
<accession>A0A6G0T1Q1</accession>
<dbReference type="EMBL" id="VYZN01000068">
    <property type="protein sequence ID" value="KAE9524432.1"/>
    <property type="molecule type" value="Genomic_DNA"/>
</dbReference>
<feature type="transmembrane region" description="Helical" evidence="2">
    <location>
        <begin position="82"/>
        <end position="105"/>
    </location>
</feature>
<keyword evidence="2" id="KW-0472">Membrane</keyword>
<dbReference type="OrthoDB" id="6628045at2759"/>
<feature type="region of interest" description="Disordered" evidence="1">
    <location>
        <begin position="832"/>
        <end position="855"/>
    </location>
</feature>
<proteinExistence type="predicted"/>
<dbReference type="InterPro" id="IPR038765">
    <property type="entry name" value="Papain-like_cys_pep_sf"/>
</dbReference>
<organism evidence="3 4">
    <name type="scientific">Aphis glycines</name>
    <name type="common">Soybean aphid</name>
    <dbReference type="NCBI Taxonomy" id="307491"/>
    <lineage>
        <taxon>Eukaryota</taxon>
        <taxon>Metazoa</taxon>
        <taxon>Ecdysozoa</taxon>
        <taxon>Arthropoda</taxon>
        <taxon>Hexapoda</taxon>
        <taxon>Insecta</taxon>
        <taxon>Pterygota</taxon>
        <taxon>Neoptera</taxon>
        <taxon>Paraneoptera</taxon>
        <taxon>Hemiptera</taxon>
        <taxon>Sternorrhyncha</taxon>
        <taxon>Aphidomorpha</taxon>
        <taxon>Aphidoidea</taxon>
        <taxon>Aphididae</taxon>
        <taxon>Aphidini</taxon>
        <taxon>Aphis</taxon>
        <taxon>Aphis</taxon>
    </lineage>
</organism>
<keyword evidence="2" id="KW-0812">Transmembrane</keyword>
<evidence type="ECO:0000313" key="4">
    <source>
        <dbReference type="Proteomes" id="UP000475862"/>
    </source>
</evidence>
<sequence>METKHVFTIQTVRFFLSLDSERSDECIDFTMIVDKKFLDDQKIPLTLTFGENFKYFHGLIFELQQKKNRFGRKLVLRKNCRFSVIFFVLLDFFENCWKMLTFYLYNAPRIFTFTSETTPIVINKRGRNPLVDINNFFGILESKKHDFFYENGDIKSSTADVWKDLSFAVGGKKTPISIYLDIYHNRHEWQTKLKLSLGFDLNTNFNSSMSSDDDDCNESLKSFESLKSRSSMSPEKMIFKFDLPYDEFRTIYPEVTFYKNNTKKRKYMTLKPNTWVDVINDRFIKEHMLPCNFIYKKSYVNLDTNRSKHYLTFQTKCKDCSGVLKGWCDNQPVEGESLKISVLTKNTKGHESQHTTKRPLKVKEESVNKKLEITNKCPIESLLEFQFNSKYSGSIHSVSISPFIVHYWSNYQSIIYKDTSKKYCKLSIDATGGLLKKLTRTSLNLLSGHIFLYEAVVSTEVGHLPVTQMVSEKHDTLTIFYWLGQWMKCGIKSPNEVVCDFSKALLGAISRAFCNGNSLRAYNENCFKVLIGHEEKLPPCYIRIDVAHIIKIFCRIKCLIAIKNKYLKEFYVRSLRLLLSSESLLDFNTILEALFTVLLSETDGWCIDNEDTKTPSELKREFILNKIKRLPEIELYEGDDEEVCDIDNNIVKEDEIEDHEFSSIANHIKNIYENSKLNALIKGNRLSAYFLPDITKHVIRLCNDFPLWTNVMKFKFKSPHHIARTQILKNYVRPMRADKFIITHLKNIESNAKLLRSSQLRNSNETVQNCQEQTTPSINPNNLIISSQQKPPSIIQSSLNHLSNVDSDSSDLSTSKQDSFNYDTDKCSSLKNVSNIDDKGNDSASSLDATENWRGQGNGNQLTSKIINFPLKKKGSTKYMQSMPEIDRILNTRVTRSTAESLLINGNSTTPVKIGKYKYLIHNTCPFDSVSVIITMAYIDNPLYKQFINESENSFLKFCKNLAINGTLLKPIFTENTGFTDIKLINSECNVIFIVTSLLKNEPSAKEYISCSNVNCVNYTKMIPCPSIIISLTDGFKSLESSLNKYTYLNEYECTVCNEIITSFRHLQNHLFIETDVYADQSKFTLDNFLVDINVNDTSYTFYGAVGYSGNHYVAYIRRSNGKWEMHNDLFKKITVIKNVDKLEICPHLLKIVAQSCGASVKLAPPREKMFLRGLSQKFVAQSGGANFTDVPDSLAKLSMTQFQITITSTTKIAPFFQKNDKANYAYVMSYNRISHF</sequence>
<feature type="compositionally biased region" description="Polar residues" evidence="1">
    <location>
        <begin position="842"/>
        <end position="855"/>
    </location>
</feature>
<dbReference type="SUPFAM" id="SSF54001">
    <property type="entry name" value="Cysteine proteinases"/>
    <property type="match status" value="1"/>
</dbReference>
<comment type="caution">
    <text evidence="3">The sequence shown here is derived from an EMBL/GenBank/DDBJ whole genome shotgun (WGS) entry which is preliminary data.</text>
</comment>